<comment type="caution">
    <text evidence="3">The sequence shown here is derived from an EMBL/GenBank/DDBJ whole genome shotgun (WGS) entry which is preliminary data.</text>
</comment>
<reference evidence="3 4" key="1">
    <citation type="submission" date="2024-02" db="EMBL/GenBank/DDBJ databases">
        <authorList>
            <person name="Daric V."/>
            <person name="Darras S."/>
        </authorList>
    </citation>
    <scope>NUCLEOTIDE SEQUENCE [LARGE SCALE GENOMIC DNA]</scope>
</reference>
<organism evidence="3 4">
    <name type="scientific">Clavelina lepadiformis</name>
    <name type="common">Light-bulb sea squirt</name>
    <name type="synonym">Ascidia lepadiformis</name>
    <dbReference type="NCBI Taxonomy" id="159417"/>
    <lineage>
        <taxon>Eukaryota</taxon>
        <taxon>Metazoa</taxon>
        <taxon>Chordata</taxon>
        <taxon>Tunicata</taxon>
        <taxon>Ascidiacea</taxon>
        <taxon>Aplousobranchia</taxon>
        <taxon>Clavelinidae</taxon>
        <taxon>Clavelina</taxon>
    </lineage>
</organism>
<accession>A0ABP0G0K2</accession>
<proteinExistence type="predicted"/>
<dbReference type="Pfam" id="PF15230">
    <property type="entry name" value="SRRM_C"/>
    <property type="match status" value="1"/>
</dbReference>
<protein>
    <recommendedName>
        <fullName evidence="2">Serine/arginine repetitive matrix protein C-terminal domain-containing protein</fullName>
    </recommendedName>
</protein>
<evidence type="ECO:0000313" key="4">
    <source>
        <dbReference type="Proteomes" id="UP001642483"/>
    </source>
</evidence>
<feature type="compositionally biased region" description="Polar residues" evidence="1">
    <location>
        <begin position="42"/>
        <end position="52"/>
    </location>
</feature>
<sequence>MREQNGLAFEASNNENILRGLSRNMRKGSCDSIRHLSEDPSTDINRSSSQRSFHSRCCKKCKNRRKRRLEVKKRSRSRSRQRSSSLGKYRQSRSPSIPLDPYRTSPSHLEARRITSARKLPVPYKRNWSSSDEETDQEYSSYERY</sequence>
<gene>
    <name evidence="3" type="ORF">CVLEPA_LOCUS16234</name>
</gene>
<feature type="compositionally biased region" description="Basic residues" evidence="1">
    <location>
        <begin position="53"/>
        <end position="81"/>
    </location>
</feature>
<name>A0ABP0G0K2_CLALP</name>
<evidence type="ECO:0000256" key="1">
    <source>
        <dbReference type="SAM" id="MobiDB-lite"/>
    </source>
</evidence>
<feature type="domain" description="Serine/arginine repetitive matrix protein C-terminal" evidence="2">
    <location>
        <begin position="63"/>
        <end position="126"/>
    </location>
</feature>
<evidence type="ECO:0000259" key="2">
    <source>
        <dbReference type="Pfam" id="PF15230"/>
    </source>
</evidence>
<dbReference type="InterPro" id="IPR029360">
    <property type="entry name" value="SRRM_C"/>
</dbReference>
<evidence type="ECO:0000313" key="3">
    <source>
        <dbReference type="EMBL" id="CAK8685078.1"/>
    </source>
</evidence>
<feature type="region of interest" description="Disordered" evidence="1">
    <location>
        <begin position="31"/>
        <end position="145"/>
    </location>
</feature>
<keyword evidence="4" id="KW-1185">Reference proteome</keyword>
<dbReference type="Proteomes" id="UP001642483">
    <property type="component" value="Unassembled WGS sequence"/>
</dbReference>
<dbReference type="EMBL" id="CAWYQH010000098">
    <property type="protein sequence ID" value="CAK8685078.1"/>
    <property type="molecule type" value="Genomic_DNA"/>
</dbReference>